<keyword evidence="12 18" id="KW-0548">Nucleotidyltransferase</keyword>
<accession>A0ABW0U5U3</accession>
<feature type="transmembrane region" description="Helical" evidence="19">
    <location>
        <begin position="108"/>
        <end position="128"/>
    </location>
</feature>
<feature type="transmembrane region" description="Helical" evidence="19">
    <location>
        <begin position="175"/>
        <end position="194"/>
    </location>
</feature>
<sequence>MKERVITGFFGALFLLSVVYIGGYVFTGAVILIAIVAMYETLRMKGLPIVSPMSFIGMFMMMALLLPDNWWESWSWFTSWEWFVIGVFLLFLCTVLTKNFRTYDDAGFVTISAIYIGYGFHHLLVARAVEETGFLLVLLILFLIWSTDTGAYFVGKTWGRRKLWPAISPKKTLEGSIGGIGTALFVGILFYSFFPLFPSFWQLLLFVFIISIFGQVGDLVESALKRHVQVKDSGTILPGHGGILDRFDSLLFVMPILYFFQLLG</sequence>
<dbReference type="PANTHER" id="PTHR46382:SF1">
    <property type="entry name" value="PHOSPHATIDATE CYTIDYLYLTRANSFERASE"/>
    <property type="match status" value="1"/>
</dbReference>
<keyword evidence="15 19" id="KW-0472">Membrane</keyword>
<evidence type="ECO:0000256" key="9">
    <source>
        <dbReference type="ARBA" id="ARBA00022516"/>
    </source>
</evidence>
<feature type="transmembrane region" description="Helical" evidence="19">
    <location>
        <begin position="6"/>
        <end position="39"/>
    </location>
</feature>
<evidence type="ECO:0000256" key="3">
    <source>
        <dbReference type="ARBA" id="ARBA00005119"/>
    </source>
</evidence>
<reference evidence="21" key="1">
    <citation type="journal article" date="2019" name="Int. J. Syst. Evol. Microbiol.">
        <title>The Global Catalogue of Microorganisms (GCM) 10K type strain sequencing project: providing services to taxonomists for standard genome sequencing and annotation.</title>
        <authorList>
            <consortium name="The Broad Institute Genomics Platform"/>
            <consortium name="The Broad Institute Genome Sequencing Center for Infectious Disease"/>
            <person name="Wu L."/>
            <person name="Ma J."/>
        </authorList>
    </citation>
    <scope>NUCLEOTIDE SEQUENCE [LARGE SCALE GENOMIC DNA]</scope>
    <source>
        <strain evidence="21">CGMCC 1.15790</strain>
    </source>
</reference>
<evidence type="ECO:0000256" key="18">
    <source>
        <dbReference type="RuleBase" id="RU003938"/>
    </source>
</evidence>
<keyword evidence="13 19" id="KW-1133">Transmembrane helix</keyword>
<feature type="transmembrane region" description="Helical" evidence="19">
    <location>
        <begin position="46"/>
        <end position="67"/>
    </location>
</feature>
<feature type="transmembrane region" description="Helical" evidence="19">
    <location>
        <begin position="134"/>
        <end position="154"/>
    </location>
</feature>
<evidence type="ECO:0000256" key="12">
    <source>
        <dbReference type="ARBA" id="ARBA00022695"/>
    </source>
</evidence>
<dbReference type="PROSITE" id="PS01315">
    <property type="entry name" value="CDS"/>
    <property type="match status" value="1"/>
</dbReference>
<evidence type="ECO:0000256" key="15">
    <source>
        <dbReference type="ARBA" id="ARBA00023136"/>
    </source>
</evidence>
<keyword evidence="8" id="KW-1003">Cell membrane</keyword>
<evidence type="ECO:0000256" key="6">
    <source>
        <dbReference type="ARBA" id="ARBA00012487"/>
    </source>
</evidence>
<comment type="similarity">
    <text evidence="5 18">Belongs to the CDS family.</text>
</comment>
<comment type="pathway">
    <text evidence="4">Lipid metabolism.</text>
</comment>
<keyword evidence="9" id="KW-0444">Lipid biosynthesis</keyword>
<comment type="catalytic activity">
    <reaction evidence="1 18">
        <text>a 1,2-diacyl-sn-glycero-3-phosphate + CTP + H(+) = a CDP-1,2-diacyl-sn-glycerol + diphosphate</text>
        <dbReference type="Rhea" id="RHEA:16229"/>
        <dbReference type="ChEBI" id="CHEBI:15378"/>
        <dbReference type="ChEBI" id="CHEBI:33019"/>
        <dbReference type="ChEBI" id="CHEBI:37563"/>
        <dbReference type="ChEBI" id="CHEBI:58332"/>
        <dbReference type="ChEBI" id="CHEBI:58608"/>
        <dbReference type="EC" id="2.7.7.41"/>
    </reaction>
</comment>
<evidence type="ECO:0000313" key="21">
    <source>
        <dbReference type="Proteomes" id="UP001596143"/>
    </source>
</evidence>
<dbReference type="EC" id="2.7.7.41" evidence="6 18"/>
<evidence type="ECO:0000256" key="5">
    <source>
        <dbReference type="ARBA" id="ARBA00010185"/>
    </source>
</evidence>
<dbReference type="RefSeq" id="WP_270897972.1">
    <property type="nucleotide sequence ID" value="NZ_JBHSPF010000018.1"/>
</dbReference>
<evidence type="ECO:0000256" key="4">
    <source>
        <dbReference type="ARBA" id="ARBA00005189"/>
    </source>
</evidence>
<evidence type="ECO:0000256" key="16">
    <source>
        <dbReference type="ARBA" id="ARBA00023209"/>
    </source>
</evidence>
<evidence type="ECO:0000313" key="20">
    <source>
        <dbReference type="EMBL" id="MFC5628115.1"/>
    </source>
</evidence>
<keyword evidence="17" id="KW-1208">Phospholipid metabolism</keyword>
<evidence type="ECO:0000256" key="1">
    <source>
        <dbReference type="ARBA" id="ARBA00001698"/>
    </source>
</evidence>
<comment type="subcellular location">
    <subcellularLocation>
        <location evidence="2">Cell membrane</location>
        <topology evidence="2">Multi-pass membrane protein</topology>
    </subcellularLocation>
</comment>
<feature type="transmembrane region" description="Helical" evidence="19">
    <location>
        <begin position="200"/>
        <end position="220"/>
    </location>
</feature>
<dbReference type="Proteomes" id="UP001596143">
    <property type="component" value="Unassembled WGS sequence"/>
</dbReference>
<dbReference type="GO" id="GO:0016779">
    <property type="term" value="F:nucleotidyltransferase activity"/>
    <property type="evidence" value="ECO:0007669"/>
    <property type="project" value="UniProtKB-KW"/>
</dbReference>
<keyword evidence="14" id="KW-0443">Lipid metabolism</keyword>
<evidence type="ECO:0000256" key="7">
    <source>
        <dbReference type="ARBA" id="ARBA00019373"/>
    </source>
</evidence>
<evidence type="ECO:0000256" key="10">
    <source>
        <dbReference type="ARBA" id="ARBA00022679"/>
    </source>
</evidence>
<keyword evidence="10 18" id="KW-0808">Transferase</keyword>
<keyword evidence="21" id="KW-1185">Reference proteome</keyword>
<comment type="caution">
    <text evidence="20">The sequence shown here is derived from an EMBL/GenBank/DDBJ whole genome shotgun (WGS) entry which is preliminary data.</text>
</comment>
<gene>
    <name evidence="20" type="ORF">ACFPTR_04300</name>
</gene>
<evidence type="ECO:0000256" key="14">
    <source>
        <dbReference type="ARBA" id="ARBA00023098"/>
    </source>
</evidence>
<evidence type="ECO:0000256" key="8">
    <source>
        <dbReference type="ARBA" id="ARBA00022475"/>
    </source>
</evidence>
<organism evidence="20 21">
    <name type="scientific">Aliibacillus thermotolerans</name>
    <dbReference type="NCBI Taxonomy" id="1834418"/>
    <lineage>
        <taxon>Bacteria</taxon>
        <taxon>Bacillati</taxon>
        <taxon>Bacillota</taxon>
        <taxon>Bacilli</taxon>
        <taxon>Bacillales</taxon>
        <taxon>Bacillaceae</taxon>
        <taxon>Aliibacillus</taxon>
    </lineage>
</organism>
<evidence type="ECO:0000256" key="11">
    <source>
        <dbReference type="ARBA" id="ARBA00022692"/>
    </source>
</evidence>
<name>A0ABW0U5U3_9BACI</name>
<dbReference type="InterPro" id="IPR000374">
    <property type="entry name" value="PC_trans"/>
</dbReference>
<proteinExistence type="inferred from homology"/>
<protein>
    <recommendedName>
        <fullName evidence="7 18">Phosphatidate cytidylyltransferase</fullName>
        <ecNumber evidence="6 18">2.7.7.41</ecNumber>
    </recommendedName>
</protein>
<evidence type="ECO:0000256" key="19">
    <source>
        <dbReference type="SAM" id="Phobius"/>
    </source>
</evidence>
<dbReference type="EMBL" id="JBHSPF010000018">
    <property type="protein sequence ID" value="MFC5628115.1"/>
    <property type="molecule type" value="Genomic_DNA"/>
</dbReference>
<dbReference type="Pfam" id="PF01148">
    <property type="entry name" value="CTP_transf_1"/>
    <property type="match status" value="1"/>
</dbReference>
<evidence type="ECO:0000256" key="13">
    <source>
        <dbReference type="ARBA" id="ARBA00022989"/>
    </source>
</evidence>
<evidence type="ECO:0000256" key="17">
    <source>
        <dbReference type="ARBA" id="ARBA00023264"/>
    </source>
</evidence>
<keyword evidence="16" id="KW-0594">Phospholipid biosynthesis</keyword>
<comment type="pathway">
    <text evidence="3 18">Phospholipid metabolism; CDP-diacylglycerol biosynthesis; CDP-diacylglycerol from sn-glycerol 3-phosphate: step 3/3.</text>
</comment>
<feature type="transmembrane region" description="Helical" evidence="19">
    <location>
        <begin position="79"/>
        <end position="96"/>
    </location>
</feature>
<dbReference type="PANTHER" id="PTHR46382">
    <property type="entry name" value="PHOSPHATIDATE CYTIDYLYLTRANSFERASE"/>
    <property type="match status" value="1"/>
</dbReference>
<keyword evidence="11 18" id="KW-0812">Transmembrane</keyword>
<evidence type="ECO:0000256" key="2">
    <source>
        <dbReference type="ARBA" id="ARBA00004651"/>
    </source>
</evidence>